<dbReference type="SUPFAM" id="SSF48452">
    <property type="entry name" value="TPR-like"/>
    <property type="match status" value="1"/>
</dbReference>
<name>A0A9D2HUQ2_9BACE</name>
<proteinExistence type="predicted"/>
<evidence type="ECO:0000313" key="4">
    <source>
        <dbReference type="Proteomes" id="UP000823862"/>
    </source>
</evidence>
<feature type="coiled-coil region" evidence="1">
    <location>
        <begin position="409"/>
        <end position="468"/>
    </location>
</feature>
<keyword evidence="2" id="KW-0732">Signal</keyword>
<protein>
    <submittedName>
        <fullName evidence="3">Tetratricopeptide repeat protein</fullName>
    </submittedName>
</protein>
<gene>
    <name evidence="3" type="ORF">H9950_05465</name>
</gene>
<accession>A0A9D2HUQ2</accession>
<sequence>MTSKVFLYLFLTVLTGLSGSYAQTLAEARKLYEEGHYAEALPVFARYVKQVPANGNYNLWYGVCCFQTGDAVTSVKYLETAVKRRIPSGQLWLSRAYDKTYRFEDAVSTIEDYIDDLKRRRRSTAEADSLLSVFRAHLRMLKGVEKVCVTDSFVVAKDDFLEAYRLSGQAGKLFSYAERFPDSKRTGKTVYENELGNKILYSEADSQGFQHLFSSVCLLDKWSAGTPLVGHFPDSVNMAYPYLMSDGMTLYYASDGPESMGGYDIFVTRYNTNTDAYLRPDNVGMPFNSPYNDYMYVVDEYANLGWFASDRYQAVDSVCIYVFIPNVSKQVYDYEQMDTEKLRSLAALLSLRDTWTDQEQVEKARTRLAEIGQTNLVTGKNHSFEFIIDDRRTYYAESDFHSSEALGLFRQYEQKRNTLQQQQKRLDELRMRYISAKASGRSELRPAILDLEQNLRRLEAEISQIAKQTRNAEIGSGNF</sequence>
<reference evidence="3" key="1">
    <citation type="journal article" date="2021" name="PeerJ">
        <title>Extensive microbial diversity within the chicken gut microbiome revealed by metagenomics and culture.</title>
        <authorList>
            <person name="Gilroy R."/>
            <person name="Ravi A."/>
            <person name="Getino M."/>
            <person name="Pursley I."/>
            <person name="Horton D.L."/>
            <person name="Alikhan N.F."/>
            <person name="Baker D."/>
            <person name="Gharbi K."/>
            <person name="Hall N."/>
            <person name="Watson M."/>
            <person name="Adriaenssens E.M."/>
            <person name="Foster-Nyarko E."/>
            <person name="Jarju S."/>
            <person name="Secka A."/>
            <person name="Antonio M."/>
            <person name="Oren A."/>
            <person name="Chaudhuri R.R."/>
            <person name="La Ragione R."/>
            <person name="Hildebrand F."/>
            <person name="Pallen M.J."/>
        </authorList>
    </citation>
    <scope>NUCLEOTIDE SEQUENCE</scope>
    <source>
        <strain evidence="3">ChiHjej12B11-9795</strain>
    </source>
</reference>
<evidence type="ECO:0000256" key="2">
    <source>
        <dbReference type="SAM" id="SignalP"/>
    </source>
</evidence>
<feature type="chain" id="PRO_5038470081" evidence="2">
    <location>
        <begin position="23"/>
        <end position="479"/>
    </location>
</feature>
<reference evidence="3" key="2">
    <citation type="submission" date="2021-04" db="EMBL/GenBank/DDBJ databases">
        <authorList>
            <person name="Gilroy R."/>
        </authorList>
    </citation>
    <scope>NUCLEOTIDE SEQUENCE</scope>
    <source>
        <strain evidence="3">ChiHjej12B11-9795</strain>
    </source>
</reference>
<dbReference type="AlphaFoldDB" id="A0A9D2HUQ2"/>
<feature type="signal peptide" evidence="2">
    <location>
        <begin position="1"/>
        <end position="22"/>
    </location>
</feature>
<comment type="caution">
    <text evidence="3">The sequence shown here is derived from an EMBL/GenBank/DDBJ whole genome shotgun (WGS) entry which is preliminary data.</text>
</comment>
<organism evidence="3 4">
    <name type="scientific">Candidatus Bacteroides avicola</name>
    <dbReference type="NCBI Taxonomy" id="2838468"/>
    <lineage>
        <taxon>Bacteria</taxon>
        <taxon>Pseudomonadati</taxon>
        <taxon>Bacteroidota</taxon>
        <taxon>Bacteroidia</taxon>
        <taxon>Bacteroidales</taxon>
        <taxon>Bacteroidaceae</taxon>
        <taxon>Bacteroides</taxon>
    </lineage>
</organism>
<keyword evidence="1" id="KW-0175">Coiled coil</keyword>
<dbReference type="Gene3D" id="1.25.40.10">
    <property type="entry name" value="Tetratricopeptide repeat domain"/>
    <property type="match status" value="1"/>
</dbReference>
<dbReference type="Pfam" id="PF13432">
    <property type="entry name" value="TPR_16"/>
    <property type="match status" value="1"/>
</dbReference>
<evidence type="ECO:0000256" key="1">
    <source>
        <dbReference type="SAM" id="Coils"/>
    </source>
</evidence>
<dbReference type="Proteomes" id="UP000823862">
    <property type="component" value="Unassembled WGS sequence"/>
</dbReference>
<dbReference type="EMBL" id="DWZI01000032">
    <property type="protein sequence ID" value="HJA85629.1"/>
    <property type="molecule type" value="Genomic_DNA"/>
</dbReference>
<dbReference type="InterPro" id="IPR011990">
    <property type="entry name" value="TPR-like_helical_dom_sf"/>
</dbReference>
<evidence type="ECO:0000313" key="3">
    <source>
        <dbReference type="EMBL" id="HJA85629.1"/>
    </source>
</evidence>